<gene>
    <name evidence="2" type="ORF">PILCRDRAFT_825976</name>
</gene>
<proteinExistence type="predicted"/>
<evidence type="ECO:0000313" key="3">
    <source>
        <dbReference type="Proteomes" id="UP000054166"/>
    </source>
</evidence>
<organism evidence="2 3">
    <name type="scientific">Piloderma croceum (strain F 1598)</name>
    <dbReference type="NCBI Taxonomy" id="765440"/>
    <lineage>
        <taxon>Eukaryota</taxon>
        <taxon>Fungi</taxon>
        <taxon>Dikarya</taxon>
        <taxon>Basidiomycota</taxon>
        <taxon>Agaricomycotina</taxon>
        <taxon>Agaricomycetes</taxon>
        <taxon>Agaricomycetidae</taxon>
        <taxon>Atheliales</taxon>
        <taxon>Atheliaceae</taxon>
        <taxon>Piloderma</taxon>
    </lineage>
</organism>
<name>A0A0C3EW68_PILCF</name>
<keyword evidence="1" id="KW-0472">Membrane</keyword>
<dbReference type="Proteomes" id="UP000054166">
    <property type="component" value="Unassembled WGS sequence"/>
</dbReference>
<keyword evidence="3" id="KW-1185">Reference proteome</keyword>
<dbReference type="EMBL" id="KN833031">
    <property type="protein sequence ID" value="KIM76760.1"/>
    <property type="molecule type" value="Genomic_DNA"/>
</dbReference>
<keyword evidence="1" id="KW-0812">Transmembrane</keyword>
<dbReference type="AlphaFoldDB" id="A0A0C3EW68"/>
<sequence length="56" mass="6463">MREKGIFALRRQSSVRCSWQGVVLNSKTCVKSRTMRRDYVLSYVAITTMAWIHGLA</sequence>
<dbReference type="HOGENOM" id="CLU_3015012_0_0_1"/>
<accession>A0A0C3EW68</accession>
<dbReference type="InParanoid" id="A0A0C3EW68"/>
<protein>
    <submittedName>
        <fullName evidence="2">Uncharacterized protein</fullName>
    </submittedName>
</protein>
<feature type="transmembrane region" description="Helical" evidence="1">
    <location>
        <begin position="39"/>
        <end position="55"/>
    </location>
</feature>
<keyword evidence="1" id="KW-1133">Transmembrane helix</keyword>
<reference evidence="2 3" key="1">
    <citation type="submission" date="2014-04" db="EMBL/GenBank/DDBJ databases">
        <authorList>
            <consortium name="DOE Joint Genome Institute"/>
            <person name="Kuo A."/>
            <person name="Tarkka M."/>
            <person name="Buscot F."/>
            <person name="Kohler A."/>
            <person name="Nagy L.G."/>
            <person name="Floudas D."/>
            <person name="Copeland A."/>
            <person name="Barry K.W."/>
            <person name="Cichocki N."/>
            <person name="Veneault-Fourrey C."/>
            <person name="LaButti K."/>
            <person name="Lindquist E.A."/>
            <person name="Lipzen A."/>
            <person name="Lundell T."/>
            <person name="Morin E."/>
            <person name="Murat C."/>
            <person name="Sun H."/>
            <person name="Tunlid A."/>
            <person name="Henrissat B."/>
            <person name="Grigoriev I.V."/>
            <person name="Hibbett D.S."/>
            <person name="Martin F."/>
            <person name="Nordberg H.P."/>
            <person name="Cantor M.N."/>
            <person name="Hua S.X."/>
        </authorList>
    </citation>
    <scope>NUCLEOTIDE SEQUENCE [LARGE SCALE GENOMIC DNA]</scope>
    <source>
        <strain evidence="2 3">F 1598</strain>
    </source>
</reference>
<reference evidence="3" key="2">
    <citation type="submission" date="2015-01" db="EMBL/GenBank/DDBJ databases">
        <title>Evolutionary Origins and Diversification of the Mycorrhizal Mutualists.</title>
        <authorList>
            <consortium name="DOE Joint Genome Institute"/>
            <consortium name="Mycorrhizal Genomics Consortium"/>
            <person name="Kohler A."/>
            <person name="Kuo A."/>
            <person name="Nagy L.G."/>
            <person name="Floudas D."/>
            <person name="Copeland A."/>
            <person name="Barry K.W."/>
            <person name="Cichocki N."/>
            <person name="Veneault-Fourrey C."/>
            <person name="LaButti K."/>
            <person name="Lindquist E.A."/>
            <person name="Lipzen A."/>
            <person name="Lundell T."/>
            <person name="Morin E."/>
            <person name="Murat C."/>
            <person name="Riley R."/>
            <person name="Ohm R."/>
            <person name="Sun H."/>
            <person name="Tunlid A."/>
            <person name="Henrissat B."/>
            <person name="Grigoriev I.V."/>
            <person name="Hibbett D.S."/>
            <person name="Martin F."/>
        </authorList>
    </citation>
    <scope>NUCLEOTIDE SEQUENCE [LARGE SCALE GENOMIC DNA]</scope>
    <source>
        <strain evidence="3">F 1598</strain>
    </source>
</reference>
<evidence type="ECO:0000313" key="2">
    <source>
        <dbReference type="EMBL" id="KIM76760.1"/>
    </source>
</evidence>
<evidence type="ECO:0000256" key="1">
    <source>
        <dbReference type="SAM" id="Phobius"/>
    </source>
</evidence>